<dbReference type="FunFam" id="3.40.50.720:FF:000203">
    <property type="entry name" value="D-3-phosphoglycerate dehydrogenase (SerA)"/>
    <property type="match status" value="1"/>
</dbReference>
<keyword evidence="3" id="KW-0520">NAD</keyword>
<dbReference type="PANTHER" id="PTHR43761:SF1">
    <property type="entry name" value="D-ISOMER SPECIFIC 2-HYDROXYACID DEHYDROGENASE CATALYTIC DOMAIN-CONTAINING PROTEIN-RELATED"/>
    <property type="match status" value="1"/>
</dbReference>
<comment type="caution">
    <text evidence="7">The sequence shown here is derived from an EMBL/GenBank/DDBJ whole genome shotgun (WGS) entry which is preliminary data.</text>
</comment>
<dbReference type="SUPFAM" id="SSF52283">
    <property type="entry name" value="Formate/glycerate dehydrogenase catalytic domain-like"/>
    <property type="match status" value="1"/>
</dbReference>
<dbReference type="AlphaFoldDB" id="A0A6I1FG87"/>
<dbReference type="SUPFAM" id="SSF51735">
    <property type="entry name" value="NAD(P)-binding Rossmann-fold domains"/>
    <property type="match status" value="1"/>
</dbReference>
<dbReference type="CDD" id="cd05299">
    <property type="entry name" value="CtBP_dh"/>
    <property type="match status" value="1"/>
</dbReference>
<feature type="domain" description="D-isomer specific 2-hydroxyacid dehydrogenase NAD-binding" evidence="6">
    <location>
        <begin position="111"/>
        <end position="287"/>
    </location>
</feature>
<accession>A0A6I1FG87</accession>
<feature type="domain" description="D-isomer specific 2-hydroxyacid dehydrogenase catalytic" evidence="5">
    <location>
        <begin position="18"/>
        <end position="316"/>
    </location>
</feature>
<reference evidence="7 8" key="1">
    <citation type="submission" date="2019-10" db="EMBL/GenBank/DDBJ databases">
        <title>Bacillus aerolatum sp. nov., isolated from bioaerosol of sport playgrounds.</title>
        <authorList>
            <person name="Chen P."/>
            <person name="Zhang G."/>
        </authorList>
    </citation>
    <scope>NUCLEOTIDE SEQUENCE [LARGE SCALE GENOMIC DNA]</scope>
    <source>
        <strain evidence="7 8">CX253</strain>
    </source>
</reference>
<evidence type="ECO:0000259" key="6">
    <source>
        <dbReference type="Pfam" id="PF02826"/>
    </source>
</evidence>
<dbReference type="GO" id="GO:0051287">
    <property type="term" value="F:NAD binding"/>
    <property type="evidence" value="ECO:0007669"/>
    <property type="project" value="InterPro"/>
</dbReference>
<dbReference type="InterPro" id="IPR006140">
    <property type="entry name" value="D-isomer_DH_NAD-bd"/>
</dbReference>
<evidence type="ECO:0000313" key="7">
    <source>
        <dbReference type="EMBL" id="KAB7707185.1"/>
    </source>
</evidence>
<evidence type="ECO:0000256" key="3">
    <source>
        <dbReference type="ARBA" id="ARBA00023027"/>
    </source>
</evidence>
<dbReference type="GO" id="GO:0003714">
    <property type="term" value="F:transcription corepressor activity"/>
    <property type="evidence" value="ECO:0007669"/>
    <property type="project" value="InterPro"/>
</dbReference>
<evidence type="ECO:0000256" key="2">
    <source>
        <dbReference type="ARBA" id="ARBA00023002"/>
    </source>
</evidence>
<dbReference type="InterPro" id="IPR006139">
    <property type="entry name" value="D-isomer_2_OHA_DH_cat_dom"/>
</dbReference>
<evidence type="ECO:0000259" key="5">
    <source>
        <dbReference type="Pfam" id="PF00389"/>
    </source>
</evidence>
<dbReference type="InterPro" id="IPR029753">
    <property type="entry name" value="D-isomer_DH_CS"/>
</dbReference>
<evidence type="ECO:0000313" key="8">
    <source>
        <dbReference type="Proteomes" id="UP000429595"/>
    </source>
</evidence>
<comment type="similarity">
    <text evidence="1 4">Belongs to the D-isomer specific 2-hydroxyacid dehydrogenase family.</text>
</comment>
<sequence length="318" mass="35326">MTFKVLLTDYEFENLIYEEKVLKESGLDIQFLKAQCWTEEEVIAHAKDADAIINQYAPISRQVIESLEKCQVISKYGVGVNNIDIAAAAEKGIVVANVPDYGMEEVSNHALALLLAWTRKIPLLNEEVKRGKWDFKSSVPIHRFDQQTIGVLGFGRIPRRFVEKVKPLGAKIAVYDPFVSAADMAKAGAEKMELDELIRVADFLSIHVPLNEQTHHLINEERLKQMKPTAVIINTARGPVVKEAALIEALANGTIAGAALDVTEFEPVSPDNPLLKMDNVILTPHSAWYSEEAMVEVREKAALNIVQVLSGRQSPYAL</sequence>
<evidence type="ECO:0000256" key="4">
    <source>
        <dbReference type="RuleBase" id="RU003719"/>
    </source>
</evidence>
<dbReference type="PANTHER" id="PTHR43761">
    <property type="entry name" value="D-ISOMER SPECIFIC 2-HYDROXYACID DEHYDROGENASE FAMILY PROTEIN (AFU_ORTHOLOGUE AFUA_1G13630)"/>
    <property type="match status" value="1"/>
</dbReference>
<keyword evidence="8" id="KW-1185">Reference proteome</keyword>
<keyword evidence="2 4" id="KW-0560">Oxidoreductase</keyword>
<dbReference type="InterPro" id="IPR050418">
    <property type="entry name" value="D-iso_2-hydroxyacid_DH_PdxB"/>
</dbReference>
<dbReference type="EMBL" id="WEIO01000004">
    <property type="protein sequence ID" value="KAB7707185.1"/>
    <property type="molecule type" value="Genomic_DNA"/>
</dbReference>
<organism evidence="7 8">
    <name type="scientific">Bacillus aerolatus</name>
    <dbReference type="NCBI Taxonomy" id="2653354"/>
    <lineage>
        <taxon>Bacteria</taxon>
        <taxon>Bacillati</taxon>
        <taxon>Bacillota</taxon>
        <taxon>Bacilli</taxon>
        <taxon>Bacillales</taxon>
        <taxon>Bacillaceae</taxon>
        <taxon>Bacillus</taxon>
    </lineage>
</organism>
<gene>
    <name evidence="7" type="ORF">F9802_09265</name>
</gene>
<dbReference type="RefSeq" id="WP_152151191.1">
    <property type="nucleotide sequence ID" value="NZ_WEIO01000004.1"/>
</dbReference>
<proteinExistence type="inferred from homology"/>
<dbReference type="Proteomes" id="UP000429595">
    <property type="component" value="Unassembled WGS sequence"/>
</dbReference>
<name>A0A6I1FG87_9BACI</name>
<dbReference type="GO" id="GO:0016616">
    <property type="term" value="F:oxidoreductase activity, acting on the CH-OH group of donors, NAD or NADP as acceptor"/>
    <property type="evidence" value="ECO:0007669"/>
    <property type="project" value="InterPro"/>
</dbReference>
<dbReference type="Gene3D" id="3.40.50.720">
    <property type="entry name" value="NAD(P)-binding Rossmann-like Domain"/>
    <property type="match status" value="2"/>
</dbReference>
<dbReference type="InterPro" id="IPR043322">
    <property type="entry name" value="CtBP"/>
</dbReference>
<dbReference type="PROSITE" id="PS00670">
    <property type="entry name" value="D_2_HYDROXYACID_DH_2"/>
    <property type="match status" value="1"/>
</dbReference>
<dbReference type="InterPro" id="IPR036291">
    <property type="entry name" value="NAD(P)-bd_dom_sf"/>
</dbReference>
<dbReference type="Pfam" id="PF00389">
    <property type="entry name" value="2-Hacid_dh"/>
    <property type="match status" value="1"/>
</dbReference>
<evidence type="ECO:0000256" key="1">
    <source>
        <dbReference type="ARBA" id="ARBA00005854"/>
    </source>
</evidence>
<dbReference type="Pfam" id="PF02826">
    <property type="entry name" value="2-Hacid_dh_C"/>
    <property type="match status" value="1"/>
</dbReference>
<protein>
    <submittedName>
        <fullName evidence="7">C-terminal binding protein</fullName>
    </submittedName>
</protein>